<organism evidence="1 2">
    <name type="scientific">Tuber aestivum</name>
    <name type="common">summer truffle</name>
    <dbReference type="NCBI Taxonomy" id="59557"/>
    <lineage>
        <taxon>Eukaryota</taxon>
        <taxon>Fungi</taxon>
        <taxon>Dikarya</taxon>
        <taxon>Ascomycota</taxon>
        <taxon>Pezizomycotina</taxon>
        <taxon>Pezizomycetes</taxon>
        <taxon>Pezizales</taxon>
        <taxon>Tuberaceae</taxon>
        <taxon>Tuber</taxon>
    </lineage>
</organism>
<name>A0A292PX11_9PEZI</name>
<keyword evidence="2" id="KW-1185">Reference proteome</keyword>
<sequence length="142" mass="16631">MRRFKVPVWNGEFGPVYEHDNEGTNLERYNMLRAQLRIYDRFEIPWSIWLYKDIGVQGMVYTSPEIKESFLSETLSDDFASYFSGMDEAELEEVVKSFSFEQCMQREGLNKILRESTPGLGSRAMWGNFSIPLGYARLVFKI</sequence>
<dbReference type="SUPFAM" id="SSF51445">
    <property type="entry name" value="(Trans)glycosidases"/>
    <property type="match status" value="1"/>
</dbReference>
<accession>A0A292PX11</accession>
<dbReference type="AlphaFoldDB" id="A0A292PX11"/>
<dbReference type="Proteomes" id="UP001412239">
    <property type="component" value="Unassembled WGS sequence"/>
</dbReference>
<evidence type="ECO:0000313" key="1">
    <source>
        <dbReference type="EMBL" id="CUS11664.1"/>
    </source>
</evidence>
<gene>
    <name evidence="1" type="ORF">GSTUAT00004241001</name>
</gene>
<evidence type="ECO:0008006" key="3">
    <source>
        <dbReference type="Google" id="ProtNLM"/>
    </source>
</evidence>
<dbReference type="Gene3D" id="3.20.20.80">
    <property type="entry name" value="Glycosidases"/>
    <property type="match status" value="1"/>
</dbReference>
<evidence type="ECO:0000313" key="2">
    <source>
        <dbReference type="Proteomes" id="UP001412239"/>
    </source>
</evidence>
<dbReference type="EMBL" id="LN891014">
    <property type="protein sequence ID" value="CUS11664.1"/>
    <property type="molecule type" value="Genomic_DNA"/>
</dbReference>
<protein>
    <recommendedName>
        <fullName evidence="3">Glycoside hydrolase family 5 domain-containing protein</fullName>
    </recommendedName>
</protein>
<proteinExistence type="predicted"/>
<reference evidence="1" key="1">
    <citation type="submission" date="2015-10" db="EMBL/GenBank/DDBJ databases">
        <authorList>
            <person name="Regsiter A."/>
            <person name="william w."/>
        </authorList>
    </citation>
    <scope>NUCLEOTIDE SEQUENCE</scope>
    <source>
        <strain evidence="1">Montdore</strain>
    </source>
</reference>
<dbReference type="InterPro" id="IPR017853">
    <property type="entry name" value="GH"/>
</dbReference>